<gene>
    <name evidence="1" type="ORF">QFC19_003401</name>
</gene>
<reference evidence="1" key="1">
    <citation type="submission" date="2023-04" db="EMBL/GenBank/DDBJ databases">
        <title>Draft Genome sequencing of Naganishia species isolated from polar environments using Oxford Nanopore Technology.</title>
        <authorList>
            <person name="Leo P."/>
            <person name="Venkateswaran K."/>
        </authorList>
    </citation>
    <scope>NUCLEOTIDE SEQUENCE</scope>
    <source>
        <strain evidence="1">MNA-CCFEE 5261</strain>
    </source>
</reference>
<dbReference type="Proteomes" id="UP001241377">
    <property type="component" value="Unassembled WGS sequence"/>
</dbReference>
<proteinExistence type="predicted"/>
<accession>A0ACC2W372</accession>
<evidence type="ECO:0000313" key="1">
    <source>
        <dbReference type="EMBL" id="KAJ9105831.1"/>
    </source>
</evidence>
<organism evidence="1 2">
    <name type="scientific">Naganishia cerealis</name>
    <dbReference type="NCBI Taxonomy" id="610337"/>
    <lineage>
        <taxon>Eukaryota</taxon>
        <taxon>Fungi</taxon>
        <taxon>Dikarya</taxon>
        <taxon>Basidiomycota</taxon>
        <taxon>Agaricomycotina</taxon>
        <taxon>Tremellomycetes</taxon>
        <taxon>Filobasidiales</taxon>
        <taxon>Filobasidiaceae</taxon>
        <taxon>Naganishia</taxon>
    </lineage>
</organism>
<sequence length="452" mass="48110">MHSPSSDQAYDATAEPHAPHIPAVGLPVIVSSSAESDEAPQVVHTAGGKHRGGGLVANWAPGAALKRPLAMQRSLSGFFGLRSSGIPDGDGPAMSAERRVSHGSTMSDGSSVLEDGTSGILYLGAQQKTAGSTAAMDVVSGWNAGERRRRLPQGASGVVLHKDLWKIEVDEEYGTTHVFRSYLARLDEPDEPGVGWGDSRAVDDDDDDGGERHWRAESITPRPMFSPTAEALNVHSQQQRSSLSPNSSAGGSSYFPAMPPPSKPFLPGEEPNRHVNGVLSNYPLAYKPAPASGSNVTSPFTSRPPSSVDLSGIATRRMGTQGTPQGATRLPPAHMRIDLPHGGYVLDDPTSSKASSARLLTPEREWVPGAWGYAKETFDPDVETDTEDEDDDGDEVDALVKRTRSRLIVDGDIRLKTRADAPVRETTSTTGEATGAQVQSSSNTRLMPWSTF</sequence>
<keyword evidence="2" id="KW-1185">Reference proteome</keyword>
<protein>
    <submittedName>
        <fullName evidence="1">Uncharacterized protein</fullName>
    </submittedName>
</protein>
<evidence type="ECO:0000313" key="2">
    <source>
        <dbReference type="Proteomes" id="UP001241377"/>
    </source>
</evidence>
<dbReference type="EMBL" id="JASBWR010000032">
    <property type="protein sequence ID" value="KAJ9105831.1"/>
    <property type="molecule type" value="Genomic_DNA"/>
</dbReference>
<name>A0ACC2W372_9TREE</name>
<comment type="caution">
    <text evidence="1">The sequence shown here is derived from an EMBL/GenBank/DDBJ whole genome shotgun (WGS) entry which is preliminary data.</text>
</comment>